<sequence>MTKMESPRAHWPKELQDDIEANRFNACVGSVLVSETDRVRVWHLRLPPGKRCNFHRHVLDYFWTCHTHGTARGYFEDGRIVDVKHFPGDTKHMHYGAGEYLLHSVENIGDTELLFTTVEFKQSDNAPLPVPDEIRLQKAA</sequence>
<protein>
    <recommendedName>
        <fullName evidence="3">Cupin 2 conserved barrel domain-containing protein</fullName>
    </recommendedName>
</protein>
<name>A0A512BQT5_9HYPH</name>
<accession>A0A512BQT5</accession>
<reference evidence="1 2" key="1">
    <citation type="submission" date="2019-07" db="EMBL/GenBank/DDBJ databases">
        <title>Whole genome shotgun sequence of Microvirga aerophila NBRC 106136.</title>
        <authorList>
            <person name="Hosoyama A."/>
            <person name="Uohara A."/>
            <person name="Ohji S."/>
            <person name="Ichikawa N."/>
        </authorList>
    </citation>
    <scope>NUCLEOTIDE SEQUENCE [LARGE SCALE GENOMIC DNA]</scope>
    <source>
        <strain evidence="1 2">NBRC 106136</strain>
    </source>
</reference>
<dbReference type="Gene3D" id="2.60.120.10">
    <property type="entry name" value="Jelly Rolls"/>
    <property type="match status" value="1"/>
</dbReference>
<dbReference type="SUPFAM" id="SSF51182">
    <property type="entry name" value="RmlC-like cupins"/>
    <property type="match status" value="1"/>
</dbReference>
<organism evidence="1 2">
    <name type="scientific">Microvirga aerophila</name>
    <dbReference type="NCBI Taxonomy" id="670291"/>
    <lineage>
        <taxon>Bacteria</taxon>
        <taxon>Pseudomonadati</taxon>
        <taxon>Pseudomonadota</taxon>
        <taxon>Alphaproteobacteria</taxon>
        <taxon>Hyphomicrobiales</taxon>
        <taxon>Methylobacteriaceae</taxon>
        <taxon>Microvirga</taxon>
    </lineage>
</organism>
<dbReference type="OrthoDB" id="9800684at2"/>
<evidence type="ECO:0000313" key="2">
    <source>
        <dbReference type="Proteomes" id="UP000321085"/>
    </source>
</evidence>
<evidence type="ECO:0000313" key="1">
    <source>
        <dbReference type="EMBL" id="GEO14308.1"/>
    </source>
</evidence>
<proteinExistence type="predicted"/>
<gene>
    <name evidence="1" type="ORF">MAE02_20040</name>
</gene>
<dbReference type="AlphaFoldDB" id="A0A512BQT5"/>
<comment type="caution">
    <text evidence="1">The sequence shown here is derived from an EMBL/GenBank/DDBJ whole genome shotgun (WGS) entry which is preliminary data.</text>
</comment>
<evidence type="ECO:0008006" key="3">
    <source>
        <dbReference type="Google" id="ProtNLM"/>
    </source>
</evidence>
<dbReference type="InterPro" id="IPR014710">
    <property type="entry name" value="RmlC-like_jellyroll"/>
</dbReference>
<dbReference type="Proteomes" id="UP000321085">
    <property type="component" value="Unassembled WGS sequence"/>
</dbReference>
<dbReference type="RefSeq" id="WP_114185860.1">
    <property type="nucleotide sequence ID" value="NZ_BJYU01000021.1"/>
</dbReference>
<dbReference type="EMBL" id="BJYU01000021">
    <property type="protein sequence ID" value="GEO14308.1"/>
    <property type="molecule type" value="Genomic_DNA"/>
</dbReference>
<dbReference type="InterPro" id="IPR011051">
    <property type="entry name" value="RmlC_Cupin_sf"/>
</dbReference>
<keyword evidence="2" id="KW-1185">Reference proteome</keyword>